<proteinExistence type="predicted"/>
<dbReference type="AlphaFoldDB" id="A0AA47E5R6"/>
<dbReference type="EMBL" id="CP113257">
    <property type="protein sequence ID" value="WAE54664.1"/>
    <property type="molecule type" value="Genomic_DNA"/>
</dbReference>
<gene>
    <name evidence="2" type="ORF">I6G34_14375</name>
    <name evidence="3" type="ORF">OSV15_11085</name>
</gene>
<sequence length="76" mass="8223">MQVSAEASRAAMVPRRRVATRSTGRKILNDGDKAQSEQVNPRKNGSTAMLKFLGSTVGIIFLIGLIVVFGLFALIF</sequence>
<dbReference type="RefSeq" id="WP_146030739.1">
    <property type="nucleotide sequence ID" value="NZ_CP045416.1"/>
</dbReference>
<evidence type="ECO:0000313" key="4">
    <source>
        <dbReference type="Proteomes" id="UP000595058"/>
    </source>
</evidence>
<keyword evidence="1" id="KW-0812">Transmembrane</keyword>
<keyword evidence="1" id="KW-1133">Transmembrane helix</keyword>
<dbReference type="Proteomes" id="UP000595058">
    <property type="component" value="Chromosome"/>
</dbReference>
<organism evidence="3 5">
    <name type="scientific">Stutzerimonas frequens</name>
    <dbReference type="NCBI Taxonomy" id="2968969"/>
    <lineage>
        <taxon>Bacteria</taxon>
        <taxon>Pseudomonadati</taxon>
        <taxon>Pseudomonadota</taxon>
        <taxon>Gammaproteobacteria</taxon>
        <taxon>Pseudomonadales</taxon>
        <taxon>Pseudomonadaceae</taxon>
        <taxon>Stutzerimonas</taxon>
    </lineage>
</organism>
<name>A0AA47E5R6_9GAMM</name>
<accession>A0AA47E5R6</accession>
<reference evidence="3" key="2">
    <citation type="submission" date="2022-11" db="EMBL/GenBank/DDBJ databases">
        <title>Genomic of Pseudomonas TF18.</title>
        <authorList>
            <person name="Liu T."/>
        </authorList>
    </citation>
    <scope>NUCLEOTIDE SEQUENCE</scope>
    <source>
        <strain evidence="3">TF18</strain>
    </source>
</reference>
<keyword evidence="4" id="KW-1185">Reference proteome</keyword>
<feature type="transmembrane region" description="Helical" evidence="1">
    <location>
        <begin position="52"/>
        <end position="75"/>
    </location>
</feature>
<keyword evidence="1" id="KW-0472">Membrane</keyword>
<dbReference type="InterPro" id="IPR057715">
    <property type="entry name" value="YohP-like"/>
</dbReference>
<evidence type="ECO:0000313" key="2">
    <source>
        <dbReference type="EMBL" id="QPT16618.1"/>
    </source>
</evidence>
<dbReference type="GeneID" id="75214505"/>
<protein>
    <submittedName>
        <fullName evidence="3">Uncharacterized protein</fullName>
    </submittedName>
</protein>
<evidence type="ECO:0000256" key="1">
    <source>
        <dbReference type="SAM" id="Phobius"/>
    </source>
</evidence>
<dbReference type="EMBL" id="CP065720">
    <property type="protein sequence ID" value="QPT16618.1"/>
    <property type="molecule type" value="Genomic_DNA"/>
</dbReference>
<evidence type="ECO:0000313" key="3">
    <source>
        <dbReference type="EMBL" id="WAE54664.1"/>
    </source>
</evidence>
<evidence type="ECO:0000313" key="5">
    <source>
        <dbReference type="Proteomes" id="UP001164632"/>
    </source>
</evidence>
<dbReference type="Pfam" id="PF25659">
    <property type="entry name" value="YohP"/>
    <property type="match status" value="1"/>
</dbReference>
<reference evidence="2 4" key="1">
    <citation type="submission" date="2020-12" db="EMBL/GenBank/DDBJ databases">
        <title>FDA dAtabase for Regulatory Grade micrObial Sequences (FDA-ARGOS): Supporting development and validation of Infectious Disease Dx tests.</title>
        <authorList>
            <person name="Sproer C."/>
            <person name="Gronow S."/>
            <person name="Severitt S."/>
            <person name="Schroder I."/>
            <person name="Tallon L."/>
            <person name="Sadzewicz L."/>
            <person name="Zhao X."/>
            <person name="Boylan J."/>
            <person name="Ott S."/>
            <person name="Bowen H."/>
            <person name="Vavikolanu K."/>
            <person name="Mehta A."/>
            <person name="Aluvathingal J."/>
            <person name="Nadendla S."/>
            <person name="Lowell S."/>
            <person name="Myers T."/>
            <person name="Yan Y."/>
            <person name="Sichtig H."/>
        </authorList>
    </citation>
    <scope>NUCLEOTIDE SEQUENCE [LARGE SCALE GENOMIC DNA]</scope>
    <source>
        <strain evidence="2 4">FDAARGOS_877</strain>
    </source>
</reference>
<dbReference type="Proteomes" id="UP001164632">
    <property type="component" value="Chromosome"/>
</dbReference>